<dbReference type="PANTHER" id="PTHR40446">
    <property type="entry name" value="N-ACETYLGLUCOSAMINE-1-PHOSPHODIESTER ALPHA-N-ACETYLGLUCOSAMINIDASE"/>
    <property type="match status" value="1"/>
</dbReference>
<dbReference type="Pfam" id="PF09992">
    <property type="entry name" value="NAGPA"/>
    <property type="match status" value="1"/>
</dbReference>
<feature type="compositionally biased region" description="Gly residues" evidence="1">
    <location>
        <begin position="32"/>
        <end position="41"/>
    </location>
</feature>
<reference evidence="4" key="1">
    <citation type="submission" date="2019-06" db="EMBL/GenBank/DDBJ databases">
        <title>Alistipes onderdonkii subsp. vulgaris subsp. nov., Alistipes dispar sp. nov. and Alistipes communis sp. nov., isolated from human faeces, and creation of Alistipes onderdonkii subsp. onderdonkii subsp. nov.</title>
        <authorList>
            <person name="Sakamoto M."/>
            <person name="Ikeyama N."/>
            <person name="Ogata Y."/>
            <person name="Suda W."/>
            <person name="Iino T."/>
            <person name="Hattori M."/>
            <person name="Ohkuma M."/>
        </authorList>
    </citation>
    <scope>NUCLEOTIDE SEQUENCE [LARGE SCALE GENOMIC DNA]</scope>
    <source>
        <strain evidence="4">5CPEGH6</strain>
    </source>
</reference>
<dbReference type="PROSITE" id="PS51257">
    <property type="entry name" value="PROKAR_LIPOPROTEIN"/>
    <property type="match status" value="1"/>
</dbReference>
<dbReference type="PANTHER" id="PTHR40446:SF2">
    <property type="entry name" value="N-ACETYLGLUCOSAMINE-1-PHOSPHODIESTER ALPHA-N-ACETYLGLUCOSAMINIDASE"/>
    <property type="match status" value="1"/>
</dbReference>
<evidence type="ECO:0000313" key="3">
    <source>
        <dbReference type="EMBL" id="BBL06073.1"/>
    </source>
</evidence>
<evidence type="ECO:0000259" key="2">
    <source>
        <dbReference type="Pfam" id="PF09992"/>
    </source>
</evidence>
<dbReference type="AlphaFoldDB" id="A0A4Y1WYC5"/>
<dbReference type="KEGG" id="ada:A5CPEGH6_07110"/>
<organism evidence="3 4">
    <name type="scientific">Alistipes dispar</name>
    <dbReference type="NCBI Taxonomy" id="2585119"/>
    <lineage>
        <taxon>Bacteria</taxon>
        <taxon>Pseudomonadati</taxon>
        <taxon>Bacteroidota</taxon>
        <taxon>Bacteroidia</taxon>
        <taxon>Bacteroidales</taxon>
        <taxon>Rikenellaceae</taxon>
        <taxon>Alistipes</taxon>
    </lineage>
</organism>
<protein>
    <recommendedName>
        <fullName evidence="2">Phosphodiester glycosidase domain-containing protein</fullName>
    </recommendedName>
</protein>
<dbReference type="EMBL" id="AP019736">
    <property type="protein sequence ID" value="BBL06073.1"/>
    <property type="molecule type" value="Genomic_DNA"/>
</dbReference>
<dbReference type="InterPro" id="IPR018711">
    <property type="entry name" value="NAGPA"/>
</dbReference>
<name>A0A4Y1WYC5_9BACT</name>
<accession>A0A4Y1WYC5</accession>
<sequence>MLCRLLLAAVLTGGVFVSCEGGDHQTPPPLSGNGGTGGNEPDGGDEPSGSDGYPAGLTVEAFADDLSGGGQCLGFYAVADLKANPKLRFCPQFSAAKRPTEYFADFAASGKGVPCVVVNGGFFGGTTSVSLLVADGELRSLAAQEDLYRKTEPPTVYYPVRAAFGQSADGSFEAVWAYCVRDEGGQPYAFPSPLGNDERTGTFMSAPPSSLTEGGRRWEVRQAVGAGPMLVRDGKNVAEESYWREVLDHGGVSGLSRQPRTAIGATADGKLVVLVCDGRNKRGSKGFTLPELADKLISLGCTEAVNLDGGGSSTFVGREGKVLNMPSDTEGTDPAGAAIVERRIPTAVVIAAEE</sequence>
<keyword evidence="4" id="KW-1185">Reference proteome</keyword>
<proteinExistence type="predicted"/>
<feature type="region of interest" description="Disordered" evidence="1">
    <location>
        <begin position="22"/>
        <end position="54"/>
    </location>
</feature>
<evidence type="ECO:0000313" key="4">
    <source>
        <dbReference type="Proteomes" id="UP000319374"/>
    </source>
</evidence>
<dbReference type="Proteomes" id="UP000319374">
    <property type="component" value="Chromosome"/>
</dbReference>
<gene>
    <name evidence="3" type="ORF">A5CPEGH6_07110</name>
</gene>
<evidence type="ECO:0000256" key="1">
    <source>
        <dbReference type="SAM" id="MobiDB-lite"/>
    </source>
</evidence>
<feature type="domain" description="Phosphodiester glycosidase" evidence="2">
    <location>
        <begin position="213"/>
        <end position="350"/>
    </location>
</feature>